<keyword evidence="1" id="KW-0812">Transmembrane</keyword>
<protein>
    <submittedName>
        <fullName evidence="3">TadE/TadG family type IV pilus assembly protein</fullName>
    </submittedName>
</protein>
<evidence type="ECO:0000259" key="2">
    <source>
        <dbReference type="Pfam" id="PF07811"/>
    </source>
</evidence>
<evidence type="ECO:0000313" key="4">
    <source>
        <dbReference type="Proteomes" id="UP001596411"/>
    </source>
</evidence>
<name>A0ABW2F1R0_9GAMM</name>
<proteinExistence type="predicted"/>
<gene>
    <name evidence="3" type="ORF">ACFQH5_12590</name>
</gene>
<feature type="domain" description="TadE-like" evidence="2">
    <location>
        <begin position="12"/>
        <end position="54"/>
    </location>
</feature>
<feature type="transmembrane region" description="Helical" evidence="1">
    <location>
        <begin position="12"/>
        <end position="38"/>
    </location>
</feature>
<sequence length="144" mass="16029">MKRFADNRKQRGAVAIEFALIFPLFLIILYGIISYSIYFVALNDLNRLSGEAARSAIALERQDSGLPEGAAIGNLVEDLVSERAVFKGLIARCDEGEFFPDKERELVVCLQMNQEAFPLPVIEDFFGVTIPDLSSSIIRSRVSL</sequence>
<comment type="caution">
    <text evidence="3">The sequence shown here is derived from an EMBL/GenBank/DDBJ whole genome shotgun (WGS) entry which is preliminary data.</text>
</comment>
<dbReference type="EMBL" id="JBHSZP010000026">
    <property type="protein sequence ID" value="MFC7090386.1"/>
    <property type="molecule type" value="Genomic_DNA"/>
</dbReference>
<evidence type="ECO:0000313" key="3">
    <source>
        <dbReference type="EMBL" id="MFC7090386.1"/>
    </source>
</evidence>
<evidence type="ECO:0000256" key="1">
    <source>
        <dbReference type="SAM" id="Phobius"/>
    </source>
</evidence>
<reference evidence="4" key="1">
    <citation type="journal article" date="2019" name="Int. J. Syst. Evol. Microbiol.">
        <title>The Global Catalogue of Microorganisms (GCM) 10K type strain sequencing project: providing services to taxonomists for standard genome sequencing and annotation.</title>
        <authorList>
            <consortium name="The Broad Institute Genomics Platform"/>
            <consortium name="The Broad Institute Genome Sequencing Center for Infectious Disease"/>
            <person name="Wu L."/>
            <person name="Ma J."/>
        </authorList>
    </citation>
    <scope>NUCLEOTIDE SEQUENCE [LARGE SCALE GENOMIC DNA]</scope>
    <source>
        <strain evidence="4">CGMCC 1.13666</strain>
    </source>
</reference>
<accession>A0ABW2F1R0</accession>
<keyword evidence="4" id="KW-1185">Reference proteome</keyword>
<keyword evidence="1" id="KW-0472">Membrane</keyword>
<keyword evidence="1" id="KW-1133">Transmembrane helix</keyword>
<dbReference type="Pfam" id="PF07811">
    <property type="entry name" value="TadE"/>
    <property type="match status" value="1"/>
</dbReference>
<dbReference type="InterPro" id="IPR012495">
    <property type="entry name" value="TadE-like_dom"/>
</dbReference>
<dbReference type="Proteomes" id="UP001596411">
    <property type="component" value="Unassembled WGS sequence"/>
</dbReference>
<dbReference type="RefSeq" id="WP_346060609.1">
    <property type="nucleotide sequence ID" value="NZ_BAAADR010000001.1"/>
</dbReference>
<organism evidence="3 4">
    <name type="scientific">Halomonas salifodinae</name>
    <dbReference type="NCBI Taxonomy" id="438745"/>
    <lineage>
        <taxon>Bacteria</taxon>
        <taxon>Pseudomonadati</taxon>
        <taxon>Pseudomonadota</taxon>
        <taxon>Gammaproteobacteria</taxon>
        <taxon>Oceanospirillales</taxon>
        <taxon>Halomonadaceae</taxon>
        <taxon>Halomonas</taxon>
    </lineage>
</organism>